<evidence type="ECO:0000256" key="5">
    <source>
        <dbReference type="ARBA" id="ARBA00022989"/>
    </source>
</evidence>
<accession>A0A091BDZ3</accession>
<dbReference type="eggNOG" id="COG1863">
    <property type="taxonomic scope" value="Bacteria"/>
</dbReference>
<dbReference type="PANTHER" id="PTHR34584">
    <property type="entry name" value="NA(+)/H(+) ANTIPORTER SUBUNIT E1"/>
    <property type="match status" value="1"/>
</dbReference>
<protein>
    <recommendedName>
        <fullName evidence="9">Cation:proton antiporter</fullName>
    </recommendedName>
</protein>
<dbReference type="AlphaFoldDB" id="A0A091BDZ3"/>
<dbReference type="Pfam" id="PF01899">
    <property type="entry name" value="MNHE"/>
    <property type="match status" value="1"/>
</dbReference>
<evidence type="ECO:0000256" key="6">
    <source>
        <dbReference type="ARBA" id="ARBA00023136"/>
    </source>
</evidence>
<evidence type="ECO:0000256" key="1">
    <source>
        <dbReference type="ARBA" id="ARBA00004651"/>
    </source>
</evidence>
<proteinExistence type="inferred from homology"/>
<dbReference type="GO" id="GO:0008324">
    <property type="term" value="F:monoatomic cation transmembrane transporter activity"/>
    <property type="evidence" value="ECO:0007669"/>
    <property type="project" value="InterPro"/>
</dbReference>
<dbReference type="GO" id="GO:0005886">
    <property type="term" value="C:plasma membrane"/>
    <property type="evidence" value="ECO:0007669"/>
    <property type="project" value="UniProtKB-SubCell"/>
</dbReference>
<keyword evidence="8" id="KW-1185">Reference proteome</keyword>
<evidence type="ECO:0000256" key="4">
    <source>
        <dbReference type="ARBA" id="ARBA00022692"/>
    </source>
</evidence>
<dbReference type="NCBIfam" id="NF006520">
    <property type="entry name" value="PRK08965.1-4"/>
    <property type="match status" value="1"/>
</dbReference>
<dbReference type="STRING" id="1121013.GCA_000426365_02320"/>
<name>A0A091BDZ3_9GAMM</name>
<evidence type="ECO:0000256" key="3">
    <source>
        <dbReference type="ARBA" id="ARBA00022475"/>
    </source>
</evidence>
<comment type="similarity">
    <text evidence="2">Belongs to the CPA3 antiporters (TC 2.A.63) subunit E family.</text>
</comment>
<evidence type="ECO:0008006" key="9">
    <source>
        <dbReference type="Google" id="ProtNLM"/>
    </source>
</evidence>
<comment type="caution">
    <text evidence="7">The sequence shown here is derived from an EMBL/GenBank/DDBJ whole genome shotgun (WGS) entry which is preliminary data.</text>
</comment>
<keyword evidence="4" id="KW-0812">Transmembrane</keyword>
<keyword evidence="6" id="KW-0472">Membrane</keyword>
<keyword evidence="5" id="KW-1133">Transmembrane helix</keyword>
<dbReference type="Proteomes" id="UP000029391">
    <property type="component" value="Unassembled WGS sequence"/>
</dbReference>
<gene>
    <name evidence="7" type="ORF">P873_08770</name>
</gene>
<dbReference type="PANTHER" id="PTHR34584:SF1">
    <property type="entry name" value="NA(+)_H(+) ANTIPORTER SUBUNIT E1"/>
    <property type="match status" value="1"/>
</dbReference>
<keyword evidence="3" id="KW-1003">Cell membrane</keyword>
<organism evidence="7 8">
    <name type="scientific">Arenimonas composti TR7-09 = DSM 18010</name>
    <dbReference type="NCBI Taxonomy" id="1121013"/>
    <lineage>
        <taxon>Bacteria</taxon>
        <taxon>Pseudomonadati</taxon>
        <taxon>Pseudomonadota</taxon>
        <taxon>Gammaproteobacteria</taxon>
        <taxon>Lysobacterales</taxon>
        <taxon>Lysobacteraceae</taxon>
        <taxon>Arenimonas</taxon>
    </lineage>
</organism>
<comment type="subcellular location">
    <subcellularLocation>
        <location evidence="1">Cell membrane</location>
        <topology evidence="1">Multi-pass membrane protein</topology>
    </subcellularLocation>
</comment>
<reference evidence="7 8" key="1">
    <citation type="submission" date="2013-09" db="EMBL/GenBank/DDBJ databases">
        <title>Genome sequencing of Arenimonas composti.</title>
        <authorList>
            <person name="Chen F."/>
            <person name="Wang G."/>
        </authorList>
    </citation>
    <scope>NUCLEOTIDE SEQUENCE [LARGE SCALE GENOMIC DNA]</scope>
    <source>
        <strain evidence="7 8">TR7-09</strain>
    </source>
</reference>
<evidence type="ECO:0000256" key="2">
    <source>
        <dbReference type="ARBA" id="ARBA00006228"/>
    </source>
</evidence>
<evidence type="ECO:0000313" key="8">
    <source>
        <dbReference type="Proteomes" id="UP000029391"/>
    </source>
</evidence>
<dbReference type="RefSeq" id="WP_211223656.1">
    <property type="nucleotide sequence ID" value="NZ_AUFF01000007.1"/>
</dbReference>
<evidence type="ECO:0000313" key="7">
    <source>
        <dbReference type="EMBL" id="KFN49926.1"/>
    </source>
</evidence>
<sequence>MSVLRRLVPAPALSLVLFALWLLLARGAAPADLLVAAIVALAVPPLTTRLRLVHAPLKRPATALRFAMRVMVDVVASNIEVGLDVVFFRTRKPDSHFVVVPLELRDPAGLAMLALVTTIVPGTVWSELAVDRSSLLLHVWNVGDEAAFVARYKQRYESPLREIFE</sequence>
<dbReference type="InterPro" id="IPR002758">
    <property type="entry name" value="Cation_antiport_E"/>
</dbReference>
<dbReference type="EMBL" id="AWXU01000027">
    <property type="protein sequence ID" value="KFN49926.1"/>
    <property type="molecule type" value="Genomic_DNA"/>
</dbReference>